<protein>
    <submittedName>
        <fullName evidence="8">AP-2 complex subunit sigma</fullName>
    </submittedName>
</protein>
<organism evidence="8 9">
    <name type="scientific">Purpureocillium lavendulum</name>
    <dbReference type="NCBI Taxonomy" id="1247861"/>
    <lineage>
        <taxon>Eukaryota</taxon>
        <taxon>Fungi</taxon>
        <taxon>Dikarya</taxon>
        <taxon>Ascomycota</taxon>
        <taxon>Pezizomycotina</taxon>
        <taxon>Sordariomycetes</taxon>
        <taxon>Hypocreomycetidae</taxon>
        <taxon>Hypocreales</taxon>
        <taxon>Ophiocordycipitaceae</taxon>
        <taxon>Purpureocillium</taxon>
    </lineage>
</organism>
<dbReference type="PANTHER" id="PTHR34187:SF3">
    <property type="entry name" value="DUF DOMAIN PROTEIN (AFU_ORTHOLOGUE AFUA_6G11150)"/>
    <property type="match status" value="1"/>
</dbReference>
<dbReference type="EMBL" id="JAQHRD010000002">
    <property type="protein sequence ID" value="KAJ6444558.1"/>
    <property type="molecule type" value="Genomic_DNA"/>
</dbReference>
<feature type="compositionally biased region" description="Polar residues" evidence="5">
    <location>
        <begin position="1"/>
        <end position="12"/>
    </location>
</feature>
<dbReference type="InterPro" id="IPR003807">
    <property type="entry name" value="DUF202"/>
</dbReference>
<accession>A0AB34G0J1</accession>
<comment type="caution">
    <text evidence="8">The sequence shown here is derived from an EMBL/GenBank/DDBJ whole genome shotgun (WGS) entry which is preliminary data.</text>
</comment>
<name>A0AB34G0J1_9HYPO</name>
<keyword evidence="9" id="KW-1185">Reference proteome</keyword>
<feature type="transmembrane region" description="Helical" evidence="6">
    <location>
        <begin position="197"/>
        <end position="216"/>
    </location>
</feature>
<feature type="domain" description="DUF202" evidence="7">
    <location>
        <begin position="109"/>
        <end position="180"/>
    </location>
</feature>
<evidence type="ECO:0000256" key="1">
    <source>
        <dbReference type="ARBA" id="ARBA00004127"/>
    </source>
</evidence>
<evidence type="ECO:0000259" key="7">
    <source>
        <dbReference type="Pfam" id="PF02656"/>
    </source>
</evidence>
<evidence type="ECO:0000256" key="2">
    <source>
        <dbReference type="ARBA" id="ARBA00022692"/>
    </source>
</evidence>
<dbReference type="GO" id="GO:0012505">
    <property type="term" value="C:endomembrane system"/>
    <property type="evidence" value="ECO:0007669"/>
    <property type="project" value="UniProtKB-SubCell"/>
</dbReference>
<dbReference type="AlphaFoldDB" id="A0AB34G0J1"/>
<keyword evidence="3 6" id="KW-1133">Transmembrane helix</keyword>
<feature type="region of interest" description="Disordered" evidence="5">
    <location>
        <begin position="1"/>
        <end position="39"/>
    </location>
</feature>
<dbReference type="InterPro" id="IPR052053">
    <property type="entry name" value="IM_YidH-like"/>
</dbReference>
<dbReference type="Pfam" id="PF02656">
    <property type="entry name" value="DUF202"/>
    <property type="match status" value="1"/>
</dbReference>
<comment type="subcellular location">
    <subcellularLocation>
        <location evidence="1">Endomembrane system</location>
        <topology evidence="1">Multi-pass membrane protein</topology>
    </subcellularLocation>
</comment>
<keyword evidence="4 6" id="KW-0472">Membrane</keyword>
<evidence type="ECO:0000313" key="9">
    <source>
        <dbReference type="Proteomes" id="UP001163105"/>
    </source>
</evidence>
<sequence length="226" mass="24602">MLSSVRTQTQTRPPDEHEGYPYRDDEEEDEDNGDGCNDIDADAAAGANVAIDDEDLTVRSACCAPIYALTAPVEVGEIGGPGGHAGESAFFASPFLGPLLFQNETSDARDHCANERTFLSYLRIAIYLAVLSVAITLSFHLKNRPTDLERRMAKPLGIIFWALSVVTLVIGLGNYMKTVNKYSRRVAIVQSGWRTQLVLGMLAGAIIGTCVVLLIVERLRPSEESL</sequence>
<dbReference type="Proteomes" id="UP001163105">
    <property type="component" value="Unassembled WGS sequence"/>
</dbReference>
<keyword evidence="2 6" id="KW-0812">Transmembrane</keyword>
<evidence type="ECO:0000313" key="8">
    <source>
        <dbReference type="EMBL" id="KAJ6444558.1"/>
    </source>
</evidence>
<reference evidence="8" key="1">
    <citation type="submission" date="2023-01" db="EMBL/GenBank/DDBJ databases">
        <title>The growth and conidiation of Purpureocillium lavendulum are regulated by nitrogen source and histone H3K14 acetylation.</title>
        <authorList>
            <person name="Tang P."/>
            <person name="Han J."/>
            <person name="Zhang C."/>
            <person name="Tang P."/>
            <person name="Qi F."/>
            <person name="Zhang K."/>
            <person name="Liang L."/>
        </authorList>
    </citation>
    <scope>NUCLEOTIDE SEQUENCE</scope>
    <source>
        <strain evidence="8">YMF1.00683</strain>
    </source>
</reference>
<dbReference type="PANTHER" id="PTHR34187">
    <property type="entry name" value="FGR18P"/>
    <property type="match status" value="1"/>
</dbReference>
<evidence type="ECO:0000256" key="4">
    <source>
        <dbReference type="ARBA" id="ARBA00023136"/>
    </source>
</evidence>
<feature type="transmembrane region" description="Helical" evidence="6">
    <location>
        <begin position="158"/>
        <end position="176"/>
    </location>
</feature>
<gene>
    <name evidence="8" type="ORF">O9K51_02952</name>
</gene>
<evidence type="ECO:0000256" key="5">
    <source>
        <dbReference type="SAM" id="MobiDB-lite"/>
    </source>
</evidence>
<feature type="compositionally biased region" description="Basic and acidic residues" evidence="5">
    <location>
        <begin position="13"/>
        <end position="23"/>
    </location>
</feature>
<evidence type="ECO:0000256" key="6">
    <source>
        <dbReference type="SAM" id="Phobius"/>
    </source>
</evidence>
<evidence type="ECO:0000256" key="3">
    <source>
        <dbReference type="ARBA" id="ARBA00022989"/>
    </source>
</evidence>
<feature type="transmembrane region" description="Helical" evidence="6">
    <location>
        <begin position="118"/>
        <end position="138"/>
    </location>
</feature>
<feature type="compositionally biased region" description="Acidic residues" evidence="5">
    <location>
        <begin position="24"/>
        <end position="39"/>
    </location>
</feature>
<proteinExistence type="predicted"/>